<evidence type="ECO:0000313" key="1">
    <source>
        <dbReference type="EMBL" id="MDT3402275.1"/>
    </source>
</evidence>
<dbReference type="Gene3D" id="3.90.580.10">
    <property type="entry name" value="Zinc finger, CHC2-type domain"/>
    <property type="match status" value="1"/>
</dbReference>
<dbReference type="EMBL" id="JAVLVU010000001">
    <property type="protein sequence ID" value="MDT3402275.1"/>
    <property type="molecule type" value="Genomic_DNA"/>
</dbReference>
<dbReference type="Pfam" id="PF13155">
    <property type="entry name" value="Toprim_2"/>
    <property type="match status" value="1"/>
</dbReference>
<accession>A0ABU3GUF7</accession>
<gene>
    <name evidence="1" type="ORF">QE417_001347</name>
</gene>
<protein>
    <recommendedName>
        <fullName evidence="3">DNA primase</fullName>
    </recommendedName>
</protein>
<dbReference type="Gene3D" id="3.40.1360.10">
    <property type="match status" value="1"/>
</dbReference>
<evidence type="ECO:0008006" key="3">
    <source>
        <dbReference type="Google" id="ProtNLM"/>
    </source>
</evidence>
<name>A0ABU3GUF7_9SPHI</name>
<organism evidence="1 2">
    <name type="scientific">Mucilaginibacter terrae</name>
    <dbReference type="NCBI Taxonomy" id="1955052"/>
    <lineage>
        <taxon>Bacteria</taxon>
        <taxon>Pseudomonadati</taxon>
        <taxon>Bacteroidota</taxon>
        <taxon>Sphingobacteriia</taxon>
        <taxon>Sphingobacteriales</taxon>
        <taxon>Sphingobacteriaceae</taxon>
        <taxon>Mucilaginibacter</taxon>
    </lineage>
</organism>
<proteinExistence type="predicted"/>
<sequence>MENMKSGLSIEELRNLDLVDYLASLGHQPEYVKKDRDFWYLSPLRLEGEASFKVNREINRWYDHGLGKGGNLIDFGLAYFGCNVRELMDKFRPGFSFQQHIAGERFINGKSDVHDSKITILSDRQLYAYPLINYLHERRIPVSVAGQFCREVNYQLDGRNYFGVGFKNDAGGYEIRNAFSKASSSPKDITRIGSGSDQLHVFEGFFDMLSFQTLYGIDAAFSGDMLVLNSAAFFERARPVMAEYPVKNLWLDHDTTGRAYTQFALSLKDGFIDRSGIYEKYKDLNDFLTGKLLKPKQQIGQKIS</sequence>
<keyword evidence="2" id="KW-1185">Reference proteome</keyword>
<reference evidence="2" key="1">
    <citation type="submission" date="2023-07" db="EMBL/GenBank/DDBJ databases">
        <title>Functional and genomic diversity of the sorghum phyllosphere microbiome.</title>
        <authorList>
            <person name="Shade A."/>
        </authorList>
    </citation>
    <scope>NUCLEOTIDE SEQUENCE [LARGE SCALE GENOMIC DNA]</scope>
    <source>
        <strain evidence="2">SORGH_AS_0422</strain>
    </source>
</reference>
<dbReference type="InterPro" id="IPR036977">
    <property type="entry name" value="DNA_primase_Znf_CHC2"/>
</dbReference>
<evidence type="ECO:0000313" key="2">
    <source>
        <dbReference type="Proteomes" id="UP001258315"/>
    </source>
</evidence>
<dbReference type="RefSeq" id="WP_311948597.1">
    <property type="nucleotide sequence ID" value="NZ_JAVLVU010000001.1"/>
</dbReference>
<dbReference type="Proteomes" id="UP001258315">
    <property type="component" value="Unassembled WGS sequence"/>
</dbReference>
<comment type="caution">
    <text evidence="1">The sequence shown here is derived from an EMBL/GenBank/DDBJ whole genome shotgun (WGS) entry which is preliminary data.</text>
</comment>
<dbReference type="SUPFAM" id="SSF57783">
    <property type="entry name" value="Zinc beta-ribbon"/>
    <property type="match status" value="1"/>
</dbReference>